<name>A0A836MK80_ACINO</name>
<dbReference type="EMBL" id="JMUI01000006">
    <property type="protein sequence ID" value="KDM56280.1"/>
    <property type="molecule type" value="Genomic_DNA"/>
</dbReference>
<reference evidence="1 2" key="1">
    <citation type="submission" date="2014-04" db="EMBL/GenBank/DDBJ databases">
        <title>The Genome Sequence of Acinetobacter baumanii BIDMC 57.</title>
        <authorList>
            <consortium name="The Broad Institute Genomics Platform"/>
            <consortium name="The Broad Institute Genome Sequencing Center for Infectious Disease"/>
            <person name="Murphy C."/>
            <person name="Cosimi L."/>
            <person name="Cerqueira G."/>
            <person name="Feldgarden M."/>
            <person name="Earl A."/>
            <person name="Spencer M.D."/>
            <person name="Fodor A."/>
            <person name="Sautter R.L."/>
            <person name="Hung D."/>
            <person name="Onderdonk A.B."/>
            <person name="Ernst C."/>
            <person name="Delaney M."/>
            <person name="DuBois A."/>
            <person name="Young S.K."/>
            <person name="Zeng Q."/>
            <person name="Gargeya S."/>
            <person name="Abouelleil A."/>
            <person name="Alvarado L."/>
            <person name="Chapman S.B."/>
            <person name="Gainer-Dewar J."/>
            <person name="Goldberg J."/>
            <person name="Griggs A."/>
            <person name="Gujja S."/>
            <person name="Hansen M."/>
            <person name="Howarth C."/>
            <person name="Imamovic A."/>
            <person name="Larimer J."/>
            <person name="Pearson M."/>
            <person name="Poon T.W."/>
            <person name="Priest M."/>
            <person name="Roberts A."/>
            <person name="Saif S."/>
            <person name="Shea T."/>
            <person name="Sykes S."/>
            <person name="Wortman J."/>
            <person name="Nusbaum C."/>
            <person name="Birren B."/>
        </authorList>
    </citation>
    <scope>NUCLEOTIDE SEQUENCE [LARGE SCALE GENOMIC DNA]</scope>
    <source>
        <strain evidence="1 2">BIDMC 57</strain>
    </source>
</reference>
<dbReference type="AlphaFoldDB" id="A0A836MK80"/>
<protein>
    <submittedName>
        <fullName evidence="1">Uncharacterized protein</fullName>
    </submittedName>
</protein>
<organism evidence="1 2">
    <name type="scientific">Acinetobacter nosocomialis</name>
    <dbReference type="NCBI Taxonomy" id="106654"/>
    <lineage>
        <taxon>Bacteria</taxon>
        <taxon>Pseudomonadati</taxon>
        <taxon>Pseudomonadota</taxon>
        <taxon>Gammaproteobacteria</taxon>
        <taxon>Moraxellales</taxon>
        <taxon>Moraxellaceae</taxon>
        <taxon>Acinetobacter</taxon>
        <taxon>Acinetobacter calcoaceticus/baumannii complex</taxon>
    </lineage>
</organism>
<accession>A0A836MK80</accession>
<gene>
    <name evidence="1" type="ORF">AE32_01468</name>
</gene>
<proteinExistence type="predicted"/>
<comment type="caution">
    <text evidence="1">The sequence shown here is derived from an EMBL/GenBank/DDBJ whole genome shotgun (WGS) entry which is preliminary data.</text>
</comment>
<evidence type="ECO:0000313" key="2">
    <source>
        <dbReference type="Proteomes" id="UP000027208"/>
    </source>
</evidence>
<sequence>MTILYFLRTFIDFTYIRHFLFVQAFLEIVPISQK</sequence>
<evidence type="ECO:0000313" key="1">
    <source>
        <dbReference type="EMBL" id="KDM56280.1"/>
    </source>
</evidence>
<dbReference type="Proteomes" id="UP000027208">
    <property type="component" value="Unassembled WGS sequence"/>
</dbReference>